<accession>A0A8S1M770</accession>
<protein>
    <submittedName>
        <fullName evidence="1">Uncharacterized protein</fullName>
    </submittedName>
</protein>
<evidence type="ECO:0000313" key="1">
    <source>
        <dbReference type="EMBL" id="CAD8073525.1"/>
    </source>
</evidence>
<dbReference type="AlphaFoldDB" id="A0A8S1M770"/>
<reference evidence="1" key="1">
    <citation type="submission" date="2021-01" db="EMBL/GenBank/DDBJ databases">
        <authorList>
            <consortium name="Genoscope - CEA"/>
            <person name="William W."/>
        </authorList>
    </citation>
    <scope>NUCLEOTIDE SEQUENCE</scope>
</reference>
<gene>
    <name evidence="1" type="ORF">PSON_ATCC_30995.1.T0310003</name>
</gene>
<keyword evidence="2" id="KW-1185">Reference proteome</keyword>
<evidence type="ECO:0000313" key="2">
    <source>
        <dbReference type="Proteomes" id="UP000692954"/>
    </source>
</evidence>
<dbReference type="Proteomes" id="UP000692954">
    <property type="component" value="Unassembled WGS sequence"/>
</dbReference>
<sequence>MDYINKYHFYTQYKGYLCERIKTKFFDFSVDQSGYYQGIQQKKHLLQIRLFINTFQSQIESKIISNLLRIQLGRNLKIQNRINEYIMKARLLQENINDVLAIIGII</sequence>
<dbReference type="EMBL" id="CAJJDN010000031">
    <property type="protein sequence ID" value="CAD8073525.1"/>
    <property type="molecule type" value="Genomic_DNA"/>
</dbReference>
<proteinExistence type="predicted"/>
<name>A0A8S1M770_9CILI</name>
<comment type="caution">
    <text evidence="1">The sequence shown here is derived from an EMBL/GenBank/DDBJ whole genome shotgun (WGS) entry which is preliminary data.</text>
</comment>
<organism evidence="1 2">
    <name type="scientific">Paramecium sonneborni</name>
    <dbReference type="NCBI Taxonomy" id="65129"/>
    <lineage>
        <taxon>Eukaryota</taxon>
        <taxon>Sar</taxon>
        <taxon>Alveolata</taxon>
        <taxon>Ciliophora</taxon>
        <taxon>Intramacronucleata</taxon>
        <taxon>Oligohymenophorea</taxon>
        <taxon>Peniculida</taxon>
        <taxon>Parameciidae</taxon>
        <taxon>Paramecium</taxon>
    </lineage>
</organism>